<name>A0ABP3VK84_9FLAO</name>
<keyword evidence="2" id="KW-1185">Reference proteome</keyword>
<comment type="caution">
    <text evidence="1">The sequence shown here is derived from an EMBL/GenBank/DDBJ whole genome shotgun (WGS) entry which is preliminary data.</text>
</comment>
<organism evidence="1 2">
    <name type="scientific">Psychroflexus lacisalsi</name>
    <dbReference type="NCBI Taxonomy" id="503928"/>
    <lineage>
        <taxon>Bacteria</taxon>
        <taxon>Pseudomonadati</taxon>
        <taxon>Bacteroidota</taxon>
        <taxon>Flavobacteriia</taxon>
        <taxon>Flavobacteriales</taxon>
        <taxon>Flavobacteriaceae</taxon>
        <taxon>Psychroflexus</taxon>
    </lineage>
</organism>
<dbReference type="Proteomes" id="UP001500185">
    <property type="component" value="Unassembled WGS sequence"/>
</dbReference>
<sequence>MILALVIVGCSSDDDNNRIVEEQALEGYENTRAAVDGVADFIDGPIANLTADLGELTMAEGGFDGATVDPQAKVAATNAVEAYELNPTDANAVIAANAIEDLVVANRVAIITDFQQILGNDFPSNADLGALIASVEDRLNKPEGLMDTQSAAFDVITAVQINGVAVEALLNIANTRYELGLDVPTYTAPSIPSSLNTQNLLETALNSVSAVGSLAVPSVEAIQAIVDDLLMTEVQAGYETNRAAVAGVADFIDGPIGQLTEDLGTITDSDFSRVMVDAQVRVDAMSAIEAYEANPSTETAIAAANEIENLVVANRVAIIGDFQQILANDFPSDDDLAALVASVEEGLERPSDLSGAENAVFDVIVAVQVNGAAVEALLNIANTTYELELEIPMYAAPSLPEMASETNLLVTSIESVSAVGDLAVPSVEAIQAIVDNALAN</sequence>
<reference evidence="2" key="1">
    <citation type="journal article" date="2019" name="Int. J. Syst. Evol. Microbiol.">
        <title>The Global Catalogue of Microorganisms (GCM) 10K type strain sequencing project: providing services to taxonomists for standard genome sequencing and annotation.</title>
        <authorList>
            <consortium name="The Broad Institute Genomics Platform"/>
            <consortium name="The Broad Institute Genome Sequencing Center for Infectious Disease"/>
            <person name="Wu L."/>
            <person name="Ma J."/>
        </authorList>
    </citation>
    <scope>NUCLEOTIDE SEQUENCE [LARGE SCALE GENOMIC DNA]</scope>
    <source>
        <strain evidence="2">JCM 16231</strain>
    </source>
</reference>
<protein>
    <submittedName>
        <fullName evidence="1">Uncharacterized protein</fullName>
    </submittedName>
</protein>
<accession>A0ABP3VK84</accession>
<gene>
    <name evidence="1" type="ORF">GCM10009433_14250</name>
</gene>
<evidence type="ECO:0000313" key="2">
    <source>
        <dbReference type="Proteomes" id="UP001500185"/>
    </source>
</evidence>
<proteinExistence type="predicted"/>
<evidence type="ECO:0000313" key="1">
    <source>
        <dbReference type="EMBL" id="GAA0757728.1"/>
    </source>
</evidence>
<dbReference type="EMBL" id="BAAAGG010000005">
    <property type="protein sequence ID" value="GAA0757728.1"/>
    <property type="molecule type" value="Genomic_DNA"/>
</dbReference>